<dbReference type="AlphaFoldDB" id="A0A173YST0"/>
<dbReference type="PANTHER" id="PTHR43133:SF46">
    <property type="entry name" value="RNA POLYMERASE SIGMA-70 FACTOR ECF SUBFAMILY"/>
    <property type="match status" value="1"/>
</dbReference>
<reference evidence="5 6" key="1">
    <citation type="submission" date="2015-09" db="EMBL/GenBank/DDBJ databases">
        <authorList>
            <consortium name="Pathogen Informatics"/>
        </authorList>
    </citation>
    <scope>NUCLEOTIDE SEQUENCE [LARGE SCALE GENOMIC DNA]</scope>
    <source>
        <strain evidence="5 6">2789STDY5834842</strain>
    </source>
</reference>
<dbReference type="InterPro" id="IPR013325">
    <property type="entry name" value="RNA_pol_sigma_r2"/>
</dbReference>
<dbReference type="GO" id="GO:0016987">
    <property type="term" value="F:sigma factor activity"/>
    <property type="evidence" value="ECO:0007669"/>
    <property type="project" value="UniProtKB-KW"/>
</dbReference>
<evidence type="ECO:0000256" key="3">
    <source>
        <dbReference type="ARBA" id="ARBA00023082"/>
    </source>
</evidence>
<dbReference type="InterPro" id="IPR014327">
    <property type="entry name" value="RNA_pol_sigma70_bacteroid"/>
</dbReference>
<dbReference type="EMBL" id="CYZI01000002">
    <property type="protein sequence ID" value="CUN66974.1"/>
    <property type="molecule type" value="Genomic_DNA"/>
</dbReference>
<evidence type="ECO:0000313" key="6">
    <source>
        <dbReference type="Proteomes" id="UP000095333"/>
    </source>
</evidence>
<organism evidence="5 6">
    <name type="scientific">Phocaeicola vulgatus</name>
    <name type="common">Bacteroides vulgatus</name>
    <dbReference type="NCBI Taxonomy" id="821"/>
    <lineage>
        <taxon>Bacteria</taxon>
        <taxon>Pseudomonadati</taxon>
        <taxon>Bacteroidota</taxon>
        <taxon>Bacteroidia</taxon>
        <taxon>Bacteroidales</taxon>
        <taxon>Bacteroidaceae</taxon>
        <taxon>Phocaeicola</taxon>
    </lineage>
</organism>
<dbReference type="InterPro" id="IPR036388">
    <property type="entry name" value="WH-like_DNA-bd_sf"/>
</dbReference>
<comment type="similarity">
    <text evidence="1">Belongs to the sigma-70 factor family. ECF subfamily.</text>
</comment>
<gene>
    <name evidence="5" type="primary">rpoE_5</name>
    <name evidence="5" type="ORF">ERS852457_00603</name>
</gene>
<keyword evidence="2" id="KW-0805">Transcription regulation</keyword>
<evidence type="ECO:0000256" key="2">
    <source>
        <dbReference type="ARBA" id="ARBA00023015"/>
    </source>
</evidence>
<dbReference type="Proteomes" id="UP000095333">
    <property type="component" value="Unassembled WGS sequence"/>
</dbReference>
<dbReference type="NCBIfam" id="TIGR02985">
    <property type="entry name" value="Sig70_bacteroi1"/>
    <property type="match status" value="1"/>
</dbReference>
<dbReference type="Gene3D" id="1.10.10.10">
    <property type="entry name" value="Winged helix-like DNA-binding domain superfamily/Winged helix DNA-binding domain"/>
    <property type="match status" value="1"/>
</dbReference>
<dbReference type="NCBIfam" id="TIGR02937">
    <property type="entry name" value="sigma70-ECF"/>
    <property type="match status" value="1"/>
</dbReference>
<dbReference type="InterPro" id="IPR013324">
    <property type="entry name" value="RNA_pol_sigma_r3/r4-like"/>
</dbReference>
<dbReference type="InterPro" id="IPR039425">
    <property type="entry name" value="RNA_pol_sigma-70-like"/>
</dbReference>
<dbReference type="SUPFAM" id="SSF88659">
    <property type="entry name" value="Sigma3 and sigma4 domains of RNA polymerase sigma factors"/>
    <property type="match status" value="1"/>
</dbReference>
<dbReference type="OMA" id="CYVLRYE"/>
<dbReference type="InterPro" id="IPR007627">
    <property type="entry name" value="RNA_pol_sigma70_r2"/>
</dbReference>
<dbReference type="GO" id="GO:0006352">
    <property type="term" value="P:DNA-templated transcription initiation"/>
    <property type="evidence" value="ECO:0007669"/>
    <property type="project" value="InterPro"/>
</dbReference>
<dbReference type="InterPro" id="IPR014284">
    <property type="entry name" value="RNA_pol_sigma-70_dom"/>
</dbReference>
<dbReference type="GO" id="GO:0003677">
    <property type="term" value="F:DNA binding"/>
    <property type="evidence" value="ECO:0007669"/>
    <property type="project" value="InterPro"/>
</dbReference>
<keyword evidence="3" id="KW-0731">Sigma factor</keyword>
<accession>A0A173YST0</accession>
<evidence type="ECO:0000313" key="5">
    <source>
        <dbReference type="EMBL" id="CUN66974.1"/>
    </source>
</evidence>
<proteinExistence type="inferred from homology"/>
<dbReference type="Pfam" id="PF04542">
    <property type="entry name" value="Sigma70_r2"/>
    <property type="match status" value="1"/>
</dbReference>
<name>A0A173YST0_PHOVU</name>
<evidence type="ECO:0000256" key="4">
    <source>
        <dbReference type="ARBA" id="ARBA00023163"/>
    </source>
</evidence>
<dbReference type="InterPro" id="IPR013249">
    <property type="entry name" value="RNA_pol_sigma70_r4_t2"/>
</dbReference>
<protein>
    <submittedName>
        <fullName evidence="5">RNA polymerase ECF-type sigma factor</fullName>
    </submittedName>
</protein>
<dbReference type="Gene3D" id="1.10.1740.10">
    <property type="match status" value="1"/>
</dbReference>
<sequence length="198" mass="23788">MLLFLTINNIFVQILYAMSEKELIILLKNGDEKAFTTLYRLYWSKVYNFSRLYLSSITEVEEVVQEVFVKVWETRDFLRADDNFKGYLFIITRNLIFNQFRKSFNENAYKLTVLSAAMDYYDMEDELSAADLKEFIKRMVGELPPRQQEVFKMSRDEHLTYKEIATRLNISEKTVERHINEAIKFLKKNIMLYLIFIF</sequence>
<dbReference type="CDD" id="cd06171">
    <property type="entry name" value="Sigma70_r4"/>
    <property type="match status" value="1"/>
</dbReference>
<dbReference type="SUPFAM" id="SSF88946">
    <property type="entry name" value="Sigma2 domain of RNA polymerase sigma factors"/>
    <property type="match status" value="1"/>
</dbReference>
<keyword evidence="4" id="KW-0804">Transcription</keyword>
<dbReference type="Pfam" id="PF08281">
    <property type="entry name" value="Sigma70_r4_2"/>
    <property type="match status" value="1"/>
</dbReference>
<dbReference type="PANTHER" id="PTHR43133">
    <property type="entry name" value="RNA POLYMERASE ECF-TYPE SIGMA FACTO"/>
    <property type="match status" value="1"/>
</dbReference>
<evidence type="ECO:0000256" key="1">
    <source>
        <dbReference type="ARBA" id="ARBA00010641"/>
    </source>
</evidence>